<protein>
    <submittedName>
        <fullName evidence="2">Uncharacterized protein</fullName>
    </submittedName>
</protein>
<reference evidence="2 3" key="1">
    <citation type="submission" date="2020-03" db="EMBL/GenBank/DDBJ databases">
        <title>WGS of actinomycetes isolated from Thailand.</title>
        <authorList>
            <person name="Thawai C."/>
        </authorList>
    </citation>
    <scope>NUCLEOTIDE SEQUENCE [LARGE SCALE GENOMIC DNA]</scope>
    <source>
        <strain evidence="2 3">FMUSA5-5</strain>
    </source>
</reference>
<evidence type="ECO:0000256" key="1">
    <source>
        <dbReference type="SAM" id="Coils"/>
    </source>
</evidence>
<dbReference type="Proteomes" id="UP000696294">
    <property type="component" value="Unassembled WGS sequence"/>
</dbReference>
<sequence>MTGGRMIMGSPAIEAELLALRKRVDELEEQVRTLVAANLSLVRSMENLHKNGKVAAGV</sequence>
<comment type="caution">
    <text evidence="2">The sequence shown here is derived from an EMBL/GenBank/DDBJ whole genome shotgun (WGS) entry which is preliminary data.</text>
</comment>
<dbReference type="EMBL" id="JAATEP010000002">
    <property type="protein sequence ID" value="NJP88732.1"/>
    <property type="molecule type" value="Genomic_DNA"/>
</dbReference>
<accession>A0ABX1AX35</accession>
<evidence type="ECO:0000313" key="3">
    <source>
        <dbReference type="Proteomes" id="UP000696294"/>
    </source>
</evidence>
<organism evidence="2 3">
    <name type="scientific">Nonomuraea composti</name>
    <dbReference type="NCBI Taxonomy" id="2720023"/>
    <lineage>
        <taxon>Bacteria</taxon>
        <taxon>Bacillati</taxon>
        <taxon>Actinomycetota</taxon>
        <taxon>Actinomycetes</taxon>
        <taxon>Streptosporangiales</taxon>
        <taxon>Streptosporangiaceae</taxon>
        <taxon>Nonomuraea</taxon>
    </lineage>
</organism>
<keyword evidence="3" id="KW-1185">Reference proteome</keyword>
<name>A0ABX1AX35_9ACTN</name>
<evidence type="ECO:0000313" key="2">
    <source>
        <dbReference type="EMBL" id="NJP88732.1"/>
    </source>
</evidence>
<gene>
    <name evidence="2" type="ORF">HCN51_04560</name>
</gene>
<dbReference type="RefSeq" id="WP_168007059.1">
    <property type="nucleotide sequence ID" value="NZ_JAATEP010000002.1"/>
</dbReference>
<feature type="coiled-coil region" evidence="1">
    <location>
        <begin position="10"/>
        <end position="37"/>
    </location>
</feature>
<proteinExistence type="predicted"/>
<keyword evidence="1" id="KW-0175">Coiled coil</keyword>